<accession>A0ABS4RFI0</accession>
<feature type="transmembrane region" description="Helical" evidence="7">
    <location>
        <begin position="125"/>
        <end position="146"/>
    </location>
</feature>
<feature type="transmembrane region" description="Helical" evidence="7">
    <location>
        <begin position="68"/>
        <end position="87"/>
    </location>
</feature>
<evidence type="ECO:0000313" key="9">
    <source>
        <dbReference type="EMBL" id="MBP2241508.1"/>
    </source>
</evidence>
<keyword evidence="6 7" id="KW-0472">Membrane</keyword>
<dbReference type="Pfam" id="PF00528">
    <property type="entry name" value="BPD_transp_1"/>
    <property type="match status" value="1"/>
</dbReference>
<organism evidence="9 10">
    <name type="scientific">Cytobacillus eiseniae</name>
    <dbReference type="NCBI Taxonomy" id="762947"/>
    <lineage>
        <taxon>Bacteria</taxon>
        <taxon>Bacillati</taxon>
        <taxon>Bacillota</taxon>
        <taxon>Bacilli</taxon>
        <taxon>Bacillales</taxon>
        <taxon>Bacillaceae</taxon>
        <taxon>Cytobacillus</taxon>
    </lineage>
</organism>
<comment type="caution">
    <text evidence="9">The sequence shown here is derived from an EMBL/GenBank/DDBJ whole genome shotgun (WGS) entry which is preliminary data.</text>
</comment>
<keyword evidence="3" id="KW-1003">Cell membrane</keyword>
<dbReference type="RefSeq" id="WP_066400067.1">
    <property type="nucleotide sequence ID" value="NZ_JAGIKZ010000010.1"/>
</dbReference>
<feature type="transmembrane region" description="Helical" evidence="7">
    <location>
        <begin position="99"/>
        <end position="119"/>
    </location>
</feature>
<dbReference type="SUPFAM" id="SSF161098">
    <property type="entry name" value="MetI-like"/>
    <property type="match status" value="1"/>
</dbReference>
<dbReference type="InterPro" id="IPR000515">
    <property type="entry name" value="MetI-like"/>
</dbReference>
<sequence>MKGSITKNKHSYFMQAVTIVFILIIWVILSNQFPSILIPSPVETFQGFLSLVESGELFEQLLTSITRMAIGFTIGMVLATGCGLLAGKYPLLYEAFRPIISILLGIPPIILVVLAMVWFGTGSLIPILVVSVLVFPTFFLNTADGWRNIDSQLLEMAKLYNRSPLQVLKDIIIPSLTVPIFTAISLAAGSSVRITIMAELLGSDNGIGASLSYARINIDTAKVFAWTLLSILIIIAIDYLVINPFKKVILRWKVKE</sequence>
<protein>
    <submittedName>
        <fullName evidence="9">NitT/TauT family transport system permease protein</fullName>
    </submittedName>
</protein>
<evidence type="ECO:0000256" key="2">
    <source>
        <dbReference type="ARBA" id="ARBA00022448"/>
    </source>
</evidence>
<dbReference type="CDD" id="cd06261">
    <property type="entry name" value="TM_PBP2"/>
    <property type="match status" value="1"/>
</dbReference>
<evidence type="ECO:0000256" key="3">
    <source>
        <dbReference type="ARBA" id="ARBA00022475"/>
    </source>
</evidence>
<dbReference type="PANTHER" id="PTHR30151:SF0">
    <property type="entry name" value="ABC TRANSPORTER PERMEASE PROTEIN MJ0413-RELATED"/>
    <property type="match status" value="1"/>
</dbReference>
<keyword evidence="5 7" id="KW-1133">Transmembrane helix</keyword>
<evidence type="ECO:0000313" key="10">
    <source>
        <dbReference type="Proteomes" id="UP001519293"/>
    </source>
</evidence>
<reference evidence="9 10" key="1">
    <citation type="submission" date="2021-03" db="EMBL/GenBank/DDBJ databases">
        <title>Genomic Encyclopedia of Type Strains, Phase IV (KMG-IV): sequencing the most valuable type-strain genomes for metagenomic binning, comparative biology and taxonomic classification.</title>
        <authorList>
            <person name="Goeker M."/>
        </authorList>
    </citation>
    <scope>NUCLEOTIDE SEQUENCE [LARGE SCALE GENOMIC DNA]</scope>
    <source>
        <strain evidence="9 10">DSM 26675</strain>
    </source>
</reference>
<evidence type="ECO:0000256" key="1">
    <source>
        <dbReference type="ARBA" id="ARBA00004651"/>
    </source>
</evidence>
<feature type="transmembrane region" description="Helical" evidence="7">
    <location>
        <begin position="12"/>
        <end position="29"/>
    </location>
</feature>
<evidence type="ECO:0000256" key="5">
    <source>
        <dbReference type="ARBA" id="ARBA00022989"/>
    </source>
</evidence>
<gene>
    <name evidence="9" type="ORF">J2Z40_002071</name>
</gene>
<keyword evidence="10" id="KW-1185">Reference proteome</keyword>
<name>A0ABS4RFI0_9BACI</name>
<evidence type="ECO:0000259" key="8">
    <source>
        <dbReference type="PROSITE" id="PS50928"/>
    </source>
</evidence>
<comment type="subcellular location">
    <subcellularLocation>
        <location evidence="1 7">Cell membrane</location>
        <topology evidence="1 7">Multi-pass membrane protein</topology>
    </subcellularLocation>
</comment>
<feature type="transmembrane region" description="Helical" evidence="7">
    <location>
        <begin position="223"/>
        <end position="242"/>
    </location>
</feature>
<comment type="similarity">
    <text evidence="7">Belongs to the binding-protein-dependent transport system permease family.</text>
</comment>
<dbReference type="Gene3D" id="1.10.3720.10">
    <property type="entry name" value="MetI-like"/>
    <property type="match status" value="1"/>
</dbReference>
<dbReference type="EMBL" id="JAGIKZ010000010">
    <property type="protein sequence ID" value="MBP2241508.1"/>
    <property type="molecule type" value="Genomic_DNA"/>
</dbReference>
<evidence type="ECO:0000256" key="7">
    <source>
        <dbReference type="RuleBase" id="RU363032"/>
    </source>
</evidence>
<dbReference type="Proteomes" id="UP001519293">
    <property type="component" value="Unassembled WGS sequence"/>
</dbReference>
<keyword evidence="2 7" id="KW-0813">Transport</keyword>
<proteinExistence type="inferred from homology"/>
<dbReference type="PANTHER" id="PTHR30151">
    <property type="entry name" value="ALKANE SULFONATE ABC TRANSPORTER-RELATED, MEMBRANE SUBUNIT"/>
    <property type="match status" value="1"/>
</dbReference>
<evidence type="ECO:0000256" key="4">
    <source>
        <dbReference type="ARBA" id="ARBA00022692"/>
    </source>
</evidence>
<dbReference type="PROSITE" id="PS50928">
    <property type="entry name" value="ABC_TM1"/>
    <property type="match status" value="1"/>
</dbReference>
<feature type="transmembrane region" description="Helical" evidence="7">
    <location>
        <begin position="167"/>
        <end position="188"/>
    </location>
</feature>
<evidence type="ECO:0000256" key="6">
    <source>
        <dbReference type="ARBA" id="ARBA00023136"/>
    </source>
</evidence>
<dbReference type="InterPro" id="IPR035906">
    <property type="entry name" value="MetI-like_sf"/>
</dbReference>
<keyword evidence="4 7" id="KW-0812">Transmembrane</keyword>
<feature type="domain" description="ABC transmembrane type-1" evidence="8">
    <location>
        <begin position="61"/>
        <end position="241"/>
    </location>
</feature>